<name>A0A7K1RDD6_AGRVI</name>
<dbReference type="AlphaFoldDB" id="A0A7K1RDD6"/>
<dbReference type="InterPro" id="IPR010662">
    <property type="entry name" value="RBBP9/YdeN"/>
</dbReference>
<sequence length="189" mass="20744">MSGMKASQAEILIVPGYTNSGPDHWQSRWEGKLSTARRVEQAEWAKPVREDWVKRLVEEVNRAEKPVVLVGHSLGVPTIVHAVPHFQRKVAGAFLVAPPDVANAEIRPRHLMTFGPYPRVPLPFPALMVASRNDPFGTYDHAEDIAKAWGALLVDAGEAGHLNAESGHGPWPEGTMVFAQFLSKLSAED</sequence>
<protein>
    <submittedName>
        <fullName evidence="1">Alpha/beta fold hydrolase</fullName>
    </submittedName>
</protein>
<evidence type="ECO:0000313" key="1">
    <source>
        <dbReference type="EMBL" id="MVA56009.1"/>
    </source>
</evidence>
<dbReference type="Pfam" id="PF06821">
    <property type="entry name" value="Ser_hydrolase"/>
    <property type="match status" value="1"/>
</dbReference>
<proteinExistence type="predicted"/>
<dbReference type="Gene3D" id="3.40.50.1820">
    <property type="entry name" value="alpha/beta hydrolase"/>
    <property type="match status" value="1"/>
</dbReference>
<organism evidence="1 2">
    <name type="scientific">Agrobacterium vitis</name>
    <name type="common">Rhizobium vitis</name>
    <dbReference type="NCBI Taxonomy" id="373"/>
    <lineage>
        <taxon>Bacteria</taxon>
        <taxon>Pseudomonadati</taxon>
        <taxon>Pseudomonadota</taxon>
        <taxon>Alphaproteobacteria</taxon>
        <taxon>Hyphomicrobiales</taxon>
        <taxon>Rhizobiaceae</taxon>
        <taxon>Rhizobium/Agrobacterium group</taxon>
        <taxon>Agrobacterium</taxon>
    </lineage>
</organism>
<dbReference type="EMBL" id="WPHU01000002">
    <property type="protein sequence ID" value="MVA56009.1"/>
    <property type="molecule type" value="Genomic_DNA"/>
</dbReference>
<evidence type="ECO:0000313" key="2">
    <source>
        <dbReference type="Proteomes" id="UP000440716"/>
    </source>
</evidence>
<reference evidence="1 2" key="1">
    <citation type="submission" date="2019-12" db="EMBL/GenBank/DDBJ databases">
        <title>Whole-genome sequencing of Allorhizobium vitis.</title>
        <authorList>
            <person name="Gan H.M."/>
            <person name="Szegedi E."/>
            <person name="Burr T."/>
            <person name="Savka M.A."/>
        </authorList>
    </citation>
    <scope>NUCLEOTIDE SEQUENCE [LARGE SCALE GENOMIC DNA]</scope>
    <source>
        <strain evidence="1 2">CG415</strain>
    </source>
</reference>
<comment type="caution">
    <text evidence="1">The sequence shown here is derived from an EMBL/GenBank/DDBJ whole genome shotgun (WGS) entry which is preliminary data.</text>
</comment>
<gene>
    <name evidence="1" type="ORF">GOZ88_07775</name>
</gene>
<keyword evidence="1" id="KW-0378">Hydrolase</keyword>
<dbReference type="Proteomes" id="UP000440716">
    <property type="component" value="Unassembled WGS sequence"/>
</dbReference>
<accession>A0A7K1RDD6</accession>
<dbReference type="SUPFAM" id="SSF53474">
    <property type="entry name" value="alpha/beta-Hydrolases"/>
    <property type="match status" value="1"/>
</dbReference>
<dbReference type="GO" id="GO:0016787">
    <property type="term" value="F:hydrolase activity"/>
    <property type="evidence" value="ECO:0007669"/>
    <property type="project" value="UniProtKB-KW"/>
</dbReference>
<dbReference type="InterPro" id="IPR029058">
    <property type="entry name" value="AB_hydrolase_fold"/>
</dbReference>